<evidence type="ECO:0000313" key="2">
    <source>
        <dbReference type="EnsemblProtists" id="Phyra78483"/>
    </source>
</evidence>
<protein>
    <submittedName>
        <fullName evidence="2">Uncharacterized protein</fullName>
    </submittedName>
</protein>
<dbReference type="STRING" id="164328.H3GP85"/>
<dbReference type="VEuPathDB" id="FungiDB:KRP22_4474"/>
<keyword evidence="1" id="KW-0812">Transmembrane</keyword>
<feature type="transmembrane region" description="Helical" evidence="1">
    <location>
        <begin position="128"/>
        <end position="149"/>
    </location>
</feature>
<sequence length="448" mass="49292">MALWLPTLVFPTAASDDQASTAASERNTFMTRIVYSYGIAIFILSVVSIALIARTFDPAVDWDDTDELPGFIQWLGRQGITRFGVSSASELQAMGILLLLLSWFLLLKCANKFQDTSVLLHRVLTKDLPALVNGFFYMGTISAFFSFLACVDCSTLHHSTVKKCVSAPQAPPFLIAHPSISCWTAAHQWYALLGLWGITFFLPIGLLAHGMSQVLFQRETLDIKYAPVLLLVTQLVKAVAATAQAFFPFEPLVLASLGFIGNGVLLALTLTMHSCSLWYIKYVKCSVYAASCWASLGAVHRLHNAGESSTRSLNMIYLGWLSIGLATATAILWRVWRRARAKQREDELRFAAQQRLLNAGTSAGTLGAVGQKFMKAAKKHSHDAFTRAVFVSNATRLSASAPPPALKDFMARAEEVRSCSDAQSGLFMQNARSLATKLQEQEGLRRRR</sequence>
<dbReference type="HOGENOM" id="CLU_048970_0_0_1"/>
<reference evidence="2" key="2">
    <citation type="submission" date="2015-06" db="UniProtKB">
        <authorList>
            <consortium name="EnsemblProtists"/>
        </authorList>
    </citation>
    <scope>IDENTIFICATION</scope>
    <source>
        <strain evidence="2">Pr102</strain>
    </source>
</reference>
<name>H3GP85_PHYRM</name>
<proteinExistence type="predicted"/>
<dbReference type="VEuPathDB" id="FungiDB:KRP23_13760"/>
<keyword evidence="1" id="KW-1133">Transmembrane helix</keyword>
<dbReference type="EMBL" id="DS566029">
    <property type="status" value="NOT_ANNOTATED_CDS"/>
    <property type="molecule type" value="Genomic_DNA"/>
</dbReference>
<feature type="transmembrane region" description="Helical" evidence="1">
    <location>
        <begin position="285"/>
        <end position="303"/>
    </location>
</feature>
<accession>H3GP85</accession>
<evidence type="ECO:0000313" key="3">
    <source>
        <dbReference type="Proteomes" id="UP000005238"/>
    </source>
</evidence>
<feature type="transmembrane region" description="Helical" evidence="1">
    <location>
        <begin position="253"/>
        <end position="273"/>
    </location>
</feature>
<dbReference type="InParanoid" id="H3GP85"/>
<dbReference type="Proteomes" id="UP000005238">
    <property type="component" value="Unassembled WGS sequence"/>
</dbReference>
<dbReference type="EnsemblProtists" id="Phyra78483">
    <property type="protein sequence ID" value="Phyra78483"/>
    <property type="gene ID" value="Phyra78483"/>
</dbReference>
<feature type="transmembrane region" description="Helical" evidence="1">
    <location>
        <begin position="228"/>
        <end position="247"/>
    </location>
</feature>
<feature type="transmembrane region" description="Helical" evidence="1">
    <location>
        <begin position="34"/>
        <end position="53"/>
    </location>
</feature>
<feature type="transmembrane region" description="Helical" evidence="1">
    <location>
        <begin position="189"/>
        <end position="208"/>
    </location>
</feature>
<dbReference type="OMA" id="SERNTFM"/>
<organism evidence="2 3">
    <name type="scientific">Phytophthora ramorum</name>
    <name type="common">Sudden oak death agent</name>
    <dbReference type="NCBI Taxonomy" id="164328"/>
    <lineage>
        <taxon>Eukaryota</taxon>
        <taxon>Sar</taxon>
        <taxon>Stramenopiles</taxon>
        <taxon>Oomycota</taxon>
        <taxon>Peronosporomycetes</taxon>
        <taxon>Peronosporales</taxon>
        <taxon>Peronosporaceae</taxon>
        <taxon>Phytophthora</taxon>
    </lineage>
</organism>
<reference evidence="3" key="1">
    <citation type="journal article" date="2006" name="Science">
        <title>Phytophthora genome sequences uncover evolutionary origins and mechanisms of pathogenesis.</title>
        <authorList>
            <person name="Tyler B.M."/>
            <person name="Tripathy S."/>
            <person name="Zhang X."/>
            <person name="Dehal P."/>
            <person name="Jiang R.H."/>
            <person name="Aerts A."/>
            <person name="Arredondo F.D."/>
            <person name="Baxter L."/>
            <person name="Bensasson D."/>
            <person name="Beynon J.L."/>
            <person name="Chapman J."/>
            <person name="Damasceno C.M."/>
            <person name="Dorrance A.E."/>
            <person name="Dou D."/>
            <person name="Dickerman A.W."/>
            <person name="Dubchak I.L."/>
            <person name="Garbelotto M."/>
            <person name="Gijzen M."/>
            <person name="Gordon S.G."/>
            <person name="Govers F."/>
            <person name="Grunwald N.J."/>
            <person name="Huang W."/>
            <person name="Ivors K.L."/>
            <person name="Jones R.W."/>
            <person name="Kamoun S."/>
            <person name="Krampis K."/>
            <person name="Lamour K.H."/>
            <person name="Lee M.K."/>
            <person name="McDonald W.H."/>
            <person name="Medina M."/>
            <person name="Meijer H.J."/>
            <person name="Nordberg E.K."/>
            <person name="Maclean D.J."/>
            <person name="Ospina-Giraldo M.D."/>
            <person name="Morris P.F."/>
            <person name="Phuntumart V."/>
            <person name="Putnam N.H."/>
            <person name="Rash S."/>
            <person name="Rose J.K."/>
            <person name="Sakihama Y."/>
            <person name="Salamov A.A."/>
            <person name="Savidor A."/>
            <person name="Scheuring C.F."/>
            <person name="Smith B.M."/>
            <person name="Sobral B.W."/>
            <person name="Terry A."/>
            <person name="Torto-Alalibo T.A."/>
            <person name="Win J."/>
            <person name="Xu Z."/>
            <person name="Zhang H."/>
            <person name="Grigoriev I.V."/>
            <person name="Rokhsar D.S."/>
            <person name="Boore J.L."/>
        </authorList>
    </citation>
    <scope>NUCLEOTIDE SEQUENCE [LARGE SCALE GENOMIC DNA]</scope>
    <source>
        <strain evidence="3">Pr102</strain>
    </source>
</reference>
<dbReference type="eggNOG" id="ENOG502R4JX">
    <property type="taxonomic scope" value="Eukaryota"/>
</dbReference>
<feature type="transmembrane region" description="Helical" evidence="1">
    <location>
        <begin position="315"/>
        <end position="336"/>
    </location>
</feature>
<keyword evidence="1" id="KW-0472">Membrane</keyword>
<feature type="transmembrane region" description="Helical" evidence="1">
    <location>
        <begin position="91"/>
        <end position="107"/>
    </location>
</feature>
<keyword evidence="3" id="KW-1185">Reference proteome</keyword>
<evidence type="ECO:0000256" key="1">
    <source>
        <dbReference type="SAM" id="Phobius"/>
    </source>
</evidence>
<dbReference type="AlphaFoldDB" id="H3GP85"/>